<protein>
    <submittedName>
        <fullName evidence="6">Transcriptional regulator</fullName>
    </submittedName>
</protein>
<dbReference type="GO" id="GO:0003677">
    <property type="term" value="F:DNA binding"/>
    <property type="evidence" value="ECO:0007669"/>
    <property type="project" value="UniProtKB-KW"/>
</dbReference>
<dbReference type="FunFam" id="1.10.10.10:FF:000001">
    <property type="entry name" value="LysR family transcriptional regulator"/>
    <property type="match status" value="1"/>
</dbReference>
<dbReference type="Gene3D" id="1.10.10.10">
    <property type="entry name" value="Winged helix-like DNA-binding domain superfamily/Winged helix DNA-binding domain"/>
    <property type="match status" value="1"/>
</dbReference>
<dbReference type="OrthoDB" id="9775392at2"/>
<evidence type="ECO:0000259" key="5">
    <source>
        <dbReference type="PROSITE" id="PS50931"/>
    </source>
</evidence>
<dbReference type="InterPro" id="IPR036388">
    <property type="entry name" value="WH-like_DNA-bd_sf"/>
</dbReference>
<dbReference type="EMBL" id="QJJS01000018">
    <property type="protein sequence ID" value="PXW93681.1"/>
    <property type="molecule type" value="Genomic_DNA"/>
</dbReference>
<evidence type="ECO:0000256" key="2">
    <source>
        <dbReference type="ARBA" id="ARBA00023015"/>
    </source>
</evidence>
<dbReference type="PANTHER" id="PTHR30419">
    <property type="entry name" value="HTH-TYPE TRANSCRIPTIONAL REGULATOR YBHD"/>
    <property type="match status" value="1"/>
</dbReference>
<dbReference type="InterPro" id="IPR000847">
    <property type="entry name" value="LysR_HTH_N"/>
</dbReference>
<dbReference type="PROSITE" id="PS50931">
    <property type="entry name" value="HTH_LYSR"/>
    <property type="match status" value="1"/>
</dbReference>
<dbReference type="Pfam" id="PF00126">
    <property type="entry name" value="HTH_1"/>
    <property type="match status" value="1"/>
</dbReference>
<dbReference type="InterPro" id="IPR036390">
    <property type="entry name" value="WH_DNA-bd_sf"/>
</dbReference>
<dbReference type="Proteomes" id="UP000247811">
    <property type="component" value="Unassembled WGS sequence"/>
</dbReference>
<dbReference type="Gene3D" id="3.40.190.290">
    <property type="match status" value="1"/>
</dbReference>
<comment type="similarity">
    <text evidence="1">Belongs to the LysR transcriptional regulatory family.</text>
</comment>
<evidence type="ECO:0000256" key="3">
    <source>
        <dbReference type="ARBA" id="ARBA00023125"/>
    </source>
</evidence>
<keyword evidence="2" id="KW-0805">Transcription regulation</keyword>
<dbReference type="PRINTS" id="PR00039">
    <property type="entry name" value="HTHLYSR"/>
</dbReference>
<dbReference type="Pfam" id="PF03466">
    <property type="entry name" value="LysR_substrate"/>
    <property type="match status" value="1"/>
</dbReference>
<keyword evidence="3" id="KW-0238">DNA-binding</keyword>
<evidence type="ECO:0000313" key="6">
    <source>
        <dbReference type="EMBL" id="PXW93681.1"/>
    </source>
</evidence>
<keyword evidence="4" id="KW-0804">Transcription</keyword>
<evidence type="ECO:0000256" key="1">
    <source>
        <dbReference type="ARBA" id="ARBA00009437"/>
    </source>
</evidence>
<gene>
    <name evidence="6" type="ORF">C7444_11850</name>
</gene>
<proteinExistence type="inferred from homology"/>
<keyword evidence="7" id="KW-1185">Reference proteome</keyword>
<reference evidence="6 7" key="1">
    <citation type="submission" date="2018-05" db="EMBL/GenBank/DDBJ databases">
        <title>Genomic Encyclopedia of Type Strains, Phase IV (KMG-IV): sequencing the most valuable type-strain genomes for metagenomic binning, comparative biology and taxonomic classification.</title>
        <authorList>
            <person name="Goeker M."/>
        </authorList>
    </citation>
    <scope>NUCLEOTIDE SEQUENCE [LARGE SCALE GENOMIC DNA]</scope>
    <source>
        <strain evidence="6 7">DSM 566</strain>
    </source>
</reference>
<evidence type="ECO:0000313" key="7">
    <source>
        <dbReference type="Proteomes" id="UP000247811"/>
    </source>
</evidence>
<dbReference type="SUPFAM" id="SSF53850">
    <property type="entry name" value="Periplasmic binding protein-like II"/>
    <property type="match status" value="1"/>
</dbReference>
<feature type="domain" description="HTH lysR-type" evidence="5">
    <location>
        <begin position="1"/>
        <end position="59"/>
    </location>
</feature>
<dbReference type="AlphaFoldDB" id="A0A318GVU3"/>
<dbReference type="InterPro" id="IPR050950">
    <property type="entry name" value="HTH-type_LysR_regulators"/>
</dbReference>
<sequence>MNLLDAMRYLVALEQQRHFGRAAQACHITQPALSNALRALEARYGVTIVRRGRQYEGLTEEGERVLASAHRLLHECEALSQELCAAREQPGGRLVLGAVPTAIPVATRFAAHLHRRHPGLQPVVRSLSSPEIEQGIGSLSLDLAFGYVDRPGRQGDPGTARAAAPRVVAQYTEHYFFLTRAGADGAPAGGLAEPWRWREAARQPLCLLTREMHNRSIIDDAFVRAGAAVQPVMETNSVLALLLAVQSGELCSVVPGSLAALVLQHAGLALHPLIEPEQTTPVGLMVPALARLSLAQEAAIALAIGGDWRNEFSRPAA</sequence>
<comment type="caution">
    <text evidence="6">The sequence shown here is derived from an EMBL/GenBank/DDBJ whole genome shotgun (WGS) entry which is preliminary data.</text>
</comment>
<dbReference type="SUPFAM" id="SSF46785">
    <property type="entry name" value="Winged helix' DNA-binding domain"/>
    <property type="match status" value="1"/>
</dbReference>
<dbReference type="GO" id="GO:0005829">
    <property type="term" value="C:cytosol"/>
    <property type="evidence" value="ECO:0007669"/>
    <property type="project" value="TreeGrafter"/>
</dbReference>
<dbReference type="GO" id="GO:0003700">
    <property type="term" value="F:DNA-binding transcription factor activity"/>
    <property type="evidence" value="ECO:0007669"/>
    <property type="project" value="InterPro"/>
</dbReference>
<dbReference type="PANTHER" id="PTHR30419:SF31">
    <property type="entry name" value="BLR3139 PROTEIN"/>
    <property type="match status" value="1"/>
</dbReference>
<dbReference type="RefSeq" id="WP_110401941.1">
    <property type="nucleotide sequence ID" value="NZ_QJJS01000018.1"/>
</dbReference>
<name>A0A318GVU3_9BURK</name>
<dbReference type="CDD" id="cd05466">
    <property type="entry name" value="PBP2_LTTR_substrate"/>
    <property type="match status" value="1"/>
</dbReference>
<dbReference type="InterPro" id="IPR005119">
    <property type="entry name" value="LysR_subst-bd"/>
</dbReference>
<accession>A0A318GVU3</accession>
<evidence type="ECO:0000256" key="4">
    <source>
        <dbReference type="ARBA" id="ARBA00023163"/>
    </source>
</evidence>
<organism evidence="6 7">
    <name type="scientific">Sphaerotilus hippei</name>
    <dbReference type="NCBI Taxonomy" id="744406"/>
    <lineage>
        <taxon>Bacteria</taxon>
        <taxon>Pseudomonadati</taxon>
        <taxon>Pseudomonadota</taxon>
        <taxon>Betaproteobacteria</taxon>
        <taxon>Burkholderiales</taxon>
        <taxon>Sphaerotilaceae</taxon>
        <taxon>Sphaerotilus</taxon>
    </lineage>
</organism>